<name>A0ACC2HBV8_DALPE</name>
<evidence type="ECO:0000313" key="1">
    <source>
        <dbReference type="EMBL" id="KAJ8013342.1"/>
    </source>
</evidence>
<sequence length="191" mass="21049">MVARSAGSAYTCSAKNVAEEAIDPTETSPPSRCGVLWVGRAPLLLHDAQDPGTPRRRPAPPAGEPLGSKRRYGLLSAGPIPRLTALIENNEGHPEHMLLCPPHPRTNGSLKLCLRRPKRSVRKLQRTPPKFPSRRQGEGHQPVRGQHVNSTEYTVAHCADAKLLCEATPQRFALHPSLLVLETKERTRQHI</sequence>
<keyword evidence="2" id="KW-1185">Reference proteome</keyword>
<protein>
    <submittedName>
        <fullName evidence="1">Uncharacterized protein</fullName>
    </submittedName>
</protein>
<gene>
    <name evidence="1" type="ORF">DPEC_G00052270</name>
</gene>
<reference evidence="1" key="1">
    <citation type="submission" date="2021-05" db="EMBL/GenBank/DDBJ databases">
        <authorList>
            <person name="Pan Q."/>
            <person name="Jouanno E."/>
            <person name="Zahm M."/>
            <person name="Klopp C."/>
            <person name="Cabau C."/>
            <person name="Louis A."/>
            <person name="Berthelot C."/>
            <person name="Parey E."/>
            <person name="Roest Crollius H."/>
            <person name="Montfort J."/>
            <person name="Robinson-Rechavi M."/>
            <person name="Bouchez O."/>
            <person name="Lampietro C."/>
            <person name="Lopez Roques C."/>
            <person name="Donnadieu C."/>
            <person name="Postlethwait J."/>
            <person name="Bobe J."/>
            <person name="Dillon D."/>
            <person name="Chandos A."/>
            <person name="von Hippel F."/>
            <person name="Guiguen Y."/>
        </authorList>
    </citation>
    <scope>NUCLEOTIDE SEQUENCE</scope>
    <source>
        <strain evidence="1">YG-Jan2019</strain>
    </source>
</reference>
<proteinExistence type="predicted"/>
<accession>A0ACC2HBV8</accession>
<dbReference type="Proteomes" id="UP001157502">
    <property type="component" value="Chromosome 4"/>
</dbReference>
<evidence type="ECO:0000313" key="2">
    <source>
        <dbReference type="Proteomes" id="UP001157502"/>
    </source>
</evidence>
<dbReference type="EMBL" id="CM055731">
    <property type="protein sequence ID" value="KAJ8013342.1"/>
    <property type="molecule type" value="Genomic_DNA"/>
</dbReference>
<organism evidence="1 2">
    <name type="scientific">Dallia pectoralis</name>
    <name type="common">Alaska blackfish</name>
    <dbReference type="NCBI Taxonomy" id="75939"/>
    <lineage>
        <taxon>Eukaryota</taxon>
        <taxon>Metazoa</taxon>
        <taxon>Chordata</taxon>
        <taxon>Craniata</taxon>
        <taxon>Vertebrata</taxon>
        <taxon>Euteleostomi</taxon>
        <taxon>Actinopterygii</taxon>
        <taxon>Neopterygii</taxon>
        <taxon>Teleostei</taxon>
        <taxon>Protacanthopterygii</taxon>
        <taxon>Esociformes</taxon>
        <taxon>Umbridae</taxon>
        <taxon>Dallia</taxon>
    </lineage>
</organism>
<comment type="caution">
    <text evidence="1">The sequence shown here is derived from an EMBL/GenBank/DDBJ whole genome shotgun (WGS) entry which is preliminary data.</text>
</comment>